<accession>A0A4U8QLY5</accession>
<evidence type="ECO:0000259" key="1">
    <source>
        <dbReference type="PROSITE" id="PS50930"/>
    </source>
</evidence>
<dbReference type="InterPro" id="IPR007492">
    <property type="entry name" value="LytTR_DNA-bd_dom"/>
</dbReference>
<dbReference type="EMBL" id="QGQD01000025">
    <property type="protein sequence ID" value="TLD01896.1"/>
    <property type="molecule type" value="Genomic_DNA"/>
</dbReference>
<dbReference type="PANTHER" id="PTHR37299">
    <property type="entry name" value="TRANSCRIPTIONAL REGULATOR-RELATED"/>
    <property type="match status" value="1"/>
</dbReference>
<dbReference type="GO" id="GO:0000156">
    <property type="term" value="F:phosphorelay response regulator activity"/>
    <property type="evidence" value="ECO:0007669"/>
    <property type="project" value="InterPro"/>
</dbReference>
<dbReference type="InterPro" id="IPR046947">
    <property type="entry name" value="LytR-like"/>
</dbReference>
<keyword evidence="3" id="KW-1185">Reference proteome</keyword>
<dbReference type="Pfam" id="PF04397">
    <property type="entry name" value="LytTR"/>
    <property type="match status" value="1"/>
</dbReference>
<name>A0A4U8QLY5_9FIRM</name>
<dbReference type="PANTHER" id="PTHR37299:SF1">
    <property type="entry name" value="STAGE 0 SPORULATION PROTEIN A HOMOLOG"/>
    <property type="match status" value="1"/>
</dbReference>
<comment type="caution">
    <text evidence="2">The sequence shown here is derived from an EMBL/GenBank/DDBJ whole genome shotgun (WGS) entry which is preliminary data.</text>
</comment>
<feature type="domain" description="HTH LytTR-type" evidence="1">
    <location>
        <begin position="124"/>
        <end position="223"/>
    </location>
</feature>
<dbReference type="STRING" id="180332.GCA_000797495_04297"/>
<sequence>MFRIGLCNNDISVIQSVKEIVAKYLAPQNIIFKIYEFSNIKDLYFFILNEMFDLDLLFMDSAPDVDSMGMAKEIKNICCRTSFVFLTNFVDFRSRGLQKELENSLPFILEKQVQRKKQIRKKRLIVPIKNHKIILIPNNIQYLERVRRITHVVSTTETVSTTSSLPELHPQLEPAFFIRCHNSYIVNLNYVKEYNRYGFILKNGNMIPISRRYLKEVNRAFTR</sequence>
<dbReference type="GO" id="GO:0003677">
    <property type="term" value="F:DNA binding"/>
    <property type="evidence" value="ECO:0007669"/>
    <property type="project" value="InterPro"/>
</dbReference>
<proteinExistence type="predicted"/>
<gene>
    <name evidence="2" type="primary">ypdB_2</name>
    <name evidence="2" type="ORF">DSM106044_01266</name>
</gene>
<dbReference type="SMART" id="SM00850">
    <property type="entry name" value="LytTR"/>
    <property type="match status" value="1"/>
</dbReference>
<evidence type="ECO:0000313" key="2">
    <source>
        <dbReference type="EMBL" id="TLD01896.1"/>
    </source>
</evidence>
<evidence type="ECO:0000313" key="3">
    <source>
        <dbReference type="Proteomes" id="UP000306509"/>
    </source>
</evidence>
<protein>
    <submittedName>
        <fullName evidence="2">Transcriptional regulatory protein YpdB</fullName>
    </submittedName>
</protein>
<dbReference type="Gene3D" id="2.40.50.1020">
    <property type="entry name" value="LytTr DNA-binding domain"/>
    <property type="match status" value="1"/>
</dbReference>
<dbReference type="Proteomes" id="UP000306509">
    <property type="component" value="Unassembled WGS sequence"/>
</dbReference>
<dbReference type="RefSeq" id="WP_044293277.1">
    <property type="nucleotide sequence ID" value="NZ_JBHTNY010000018.1"/>
</dbReference>
<reference evidence="2 3" key="1">
    <citation type="journal article" date="2019" name="Anaerobe">
        <title>Detection of Robinsoniella peoriensis in multiple bone samples of a trauma patient.</title>
        <authorList>
            <person name="Schrottner P."/>
            <person name="Hartwich K."/>
            <person name="Bunk B."/>
            <person name="Schober I."/>
            <person name="Helbig S."/>
            <person name="Rudolph W.W."/>
            <person name="Gunzer F."/>
        </authorList>
    </citation>
    <scope>NUCLEOTIDE SEQUENCE [LARGE SCALE GENOMIC DNA]</scope>
    <source>
        <strain evidence="2 3">DSM 106044</strain>
    </source>
</reference>
<dbReference type="AlphaFoldDB" id="A0A4U8QLY5"/>
<organism evidence="2 3">
    <name type="scientific">Robinsoniella peoriensis</name>
    <dbReference type="NCBI Taxonomy" id="180332"/>
    <lineage>
        <taxon>Bacteria</taxon>
        <taxon>Bacillati</taxon>
        <taxon>Bacillota</taxon>
        <taxon>Clostridia</taxon>
        <taxon>Lachnospirales</taxon>
        <taxon>Lachnospiraceae</taxon>
        <taxon>Robinsoniella</taxon>
    </lineage>
</organism>
<dbReference type="PROSITE" id="PS50930">
    <property type="entry name" value="HTH_LYTTR"/>
    <property type="match status" value="1"/>
</dbReference>